<dbReference type="InterPro" id="IPR009003">
    <property type="entry name" value="Peptidase_S1_PA"/>
</dbReference>
<comment type="caution">
    <text evidence="9">The sequence shown here is derived from an EMBL/GenBank/DDBJ whole genome shotgun (WGS) entry which is preliminary data.</text>
</comment>
<dbReference type="Gene3D" id="2.30.42.10">
    <property type="match status" value="1"/>
</dbReference>
<evidence type="ECO:0000256" key="5">
    <source>
        <dbReference type="ARBA" id="ARBA00022801"/>
    </source>
</evidence>
<dbReference type="PRINTS" id="PR00834">
    <property type="entry name" value="PROTEASES2C"/>
</dbReference>
<dbReference type="Pfam" id="PF13365">
    <property type="entry name" value="Trypsin_2"/>
    <property type="match status" value="1"/>
</dbReference>
<gene>
    <name evidence="9" type="ORF">ERX35_001660</name>
</gene>
<dbReference type="Gene3D" id="2.40.10.10">
    <property type="entry name" value="Trypsin-like serine proteases"/>
    <property type="match status" value="2"/>
</dbReference>
<dbReference type="InterPro" id="IPR043504">
    <property type="entry name" value="Peptidase_S1_PA_chymotrypsin"/>
</dbReference>
<dbReference type="Proteomes" id="UP000295735">
    <property type="component" value="Unassembled WGS sequence"/>
</dbReference>
<evidence type="ECO:0000259" key="8">
    <source>
        <dbReference type="SMART" id="SM00228"/>
    </source>
</evidence>
<evidence type="ECO:0000256" key="7">
    <source>
        <dbReference type="SAM" id="Phobius"/>
    </source>
</evidence>
<dbReference type="InterPro" id="IPR036034">
    <property type="entry name" value="PDZ_sf"/>
</dbReference>
<feature type="transmembrane region" description="Helical" evidence="7">
    <location>
        <begin position="90"/>
        <end position="112"/>
    </location>
</feature>
<dbReference type="InterPro" id="IPR001940">
    <property type="entry name" value="Peptidase_S1C"/>
</dbReference>
<protein>
    <recommendedName>
        <fullName evidence="3">Serine protease HtrA-like</fullName>
    </recommendedName>
</protein>
<evidence type="ECO:0000256" key="1">
    <source>
        <dbReference type="ARBA" id="ARBA00004162"/>
    </source>
</evidence>
<dbReference type="PANTHER" id="PTHR43343:SF3">
    <property type="entry name" value="PROTEASE DO-LIKE 8, CHLOROPLASTIC"/>
    <property type="match status" value="1"/>
</dbReference>
<comment type="similarity">
    <text evidence="2">Belongs to the peptidase S1C family.</text>
</comment>
<dbReference type="SMART" id="SM00228">
    <property type="entry name" value="PDZ"/>
    <property type="match status" value="1"/>
</dbReference>
<keyword evidence="10" id="KW-1185">Reference proteome</keyword>
<accession>A0ABQ6RBK6</accession>
<keyword evidence="7" id="KW-0812">Transmembrane</keyword>
<evidence type="ECO:0000256" key="3">
    <source>
        <dbReference type="ARBA" id="ARBA00021768"/>
    </source>
</evidence>
<dbReference type="GO" id="GO:0006508">
    <property type="term" value="P:proteolysis"/>
    <property type="evidence" value="ECO:0007669"/>
    <property type="project" value="UniProtKB-KW"/>
</dbReference>
<evidence type="ECO:0000313" key="9">
    <source>
        <dbReference type="EMBL" id="KAA1042612.1"/>
    </source>
</evidence>
<dbReference type="Pfam" id="PF13180">
    <property type="entry name" value="PDZ_2"/>
    <property type="match status" value="1"/>
</dbReference>
<evidence type="ECO:0000256" key="2">
    <source>
        <dbReference type="ARBA" id="ARBA00010541"/>
    </source>
</evidence>
<evidence type="ECO:0000256" key="6">
    <source>
        <dbReference type="ARBA" id="ARBA00022825"/>
    </source>
</evidence>
<name>A0ABQ6RBK6_9STAP</name>
<keyword evidence="7" id="KW-1133">Transmembrane helix</keyword>
<sequence length="448" mass="48720">MEILSFFVEAIMKKITIRKADYRRKKRNFFDKAHDGNAPIQKSSAEEPEWMEEPILEEPAEIVVPDQEVRHTDLLETDEPVRTRRPNLSFLWLLLGLLLGIVLMSIFSMLFMKQRAEPAPAAASKTEHAIQLAKDDVVSIINTKKVSNLLDSSAVISPEKLGIGSGVIYKVTGKSAYIITNYHVINDAQVIEVTMTNHDKQIAKVVGSDKWADIAVLRIPKGKIKDSITFADSDAVVIGEPAIAIGSPLSPSFAGSVSQGIISGKNRSVPVDLDGDGSYDWEADVLQTDAAINPGNSGGALINDDGKLIGINTLKISIDNVEGINFAVPANEVKEIAGILEDKGEIKRPSLGVLLEDLSDLQIDAVRAQIALPDAVNKGVVITGFEDSSVAEAAGLMTKDVITKIDDTPVESLSQFRNLLYYGKKSGDNAVITYYRQGQQKTVQLKLK</sequence>
<proteinExistence type="inferred from homology"/>
<dbReference type="SUPFAM" id="SSF50494">
    <property type="entry name" value="Trypsin-like serine proteases"/>
    <property type="match status" value="1"/>
</dbReference>
<feature type="domain" description="PDZ" evidence="8">
    <location>
        <begin position="349"/>
        <end position="438"/>
    </location>
</feature>
<organism evidence="9 10">
    <name type="scientific">Macrococcus equipercicus</name>
    <dbReference type="NCBI Taxonomy" id="69967"/>
    <lineage>
        <taxon>Bacteria</taxon>
        <taxon>Bacillati</taxon>
        <taxon>Bacillota</taxon>
        <taxon>Bacilli</taxon>
        <taxon>Bacillales</taxon>
        <taxon>Staphylococcaceae</taxon>
        <taxon>Macrococcus</taxon>
    </lineage>
</organism>
<keyword evidence="5" id="KW-0378">Hydrolase</keyword>
<evidence type="ECO:0000313" key="10">
    <source>
        <dbReference type="Proteomes" id="UP000295735"/>
    </source>
</evidence>
<comment type="subcellular location">
    <subcellularLocation>
        <location evidence="1">Cell membrane</location>
        <topology evidence="1">Single-pass membrane protein</topology>
    </subcellularLocation>
</comment>
<dbReference type="InterPro" id="IPR001478">
    <property type="entry name" value="PDZ"/>
</dbReference>
<dbReference type="GO" id="GO:0008233">
    <property type="term" value="F:peptidase activity"/>
    <property type="evidence" value="ECO:0007669"/>
    <property type="project" value="UniProtKB-KW"/>
</dbReference>
<dbReference type="SUPFAM" id="SSF50156">
    <property type="entry name" value="PDZ domain-like"/>
    <property type="match status" value="1"/>
</dbReference>
<evidence type="ECO:0000256" key="4">
    <source>
        <dbReference type="ARBA" id="ARBA00022670"/>
    </source>
</evidence>
<keyword evidence="4 9" id="KW-0645">Protease</keyword>
<keyword evidence="7" id="KW-0472">Membrane</keyword>
<keyword evidence="6" id="KW-0720">Serine protease</keyword>
<dbReference type="EMBL" id="SCWC02000001">
    <property type="protein sequence ID" value="KAA1042612.1"/>
    <property type="molecule type" value="Genomic_DNA"/>
</dbReference>
<dbReference type="PANTHER" id="PTHR43343">
    <property type="entry name" value="PEPTIDASE S12"/>
    <property type="match status" value="1"/>
</dbReference>
<reference evidence="9 10" key="1">
    <citation type="submission" date="2019-09" db="EMBL/GenBank/DDBJ databases">
        <authorList>
            <person name="Mazhar S."/>
            <person name="Altermann E."/>
            <person name="Hill C."/>
            <person name="Mcauliffe O."/>
        </authorList>
    </citation>
    <scope>NUCLEOTIDE SEQUENCE [LARGE SCALE GENOMIC DNA]</scope>
    <source>
        <strain evidence="9 10">ATCC 51831</strain>
    </source>
</reference>
<dbReference type="InterPro" id="IPR051201">
    <property type="entry name" value="Chloro_Bact_Ser_Proteases"/>
</dbReference>